<dbReference type="InterPro" id="IPR052076">
    <property type="entry name" value="TRP_cation_channel"/>
</dbReference>
<dbReference type="GO" id="GO:0005216">
    <property type="term" value="F:monoatomic ion channel activity"/>
    <property type="evidence" value="ECO:0007669"/>
    <property type="project" value="InterPro"/>
</dbReference>
<evidence type="ECO:0000256" key="12">
    <source>
        <dbReference type="PROSITE-ProRule" id="PRU00023"/>
    </source>
</evidence>
<proteinExistence type="predicted"/>
<name>A0A210Q7N4_MIZYE</name>
<evidence type="ECO:0000256" key="2">
    <source>
        <dbReference type="ARBA" id="ARBA00022448"/>
    </source>
</evidence>
<comment type="subcellular location">
    <subcellularLocation>
        <location evidence="1">Membrane</location>
        <topology evidence="1">Multi-pass membrane protein</topology>
    </subcellularLocation>
</comment>
<evidence type="ECO:0000256" key="1">
    <source>
        <dbReference type="ARBA" id="ARBA00004141"/>
    </source>
</evidence>
<feature type="transmembrane region" description="Helical" evidence="13">
    <location>
        <begin position="936"/>
        <end position="959"/>
    </location>
</feature>
<evidence type="ECO:0000256" key="8">
    <source>
        <dbReference type="ARBA" id="ARBA00023065"/>
    </source>
</evidence>
<dbReference type="PANTHER" id="PTHR47143:SF1">
    <property type="entry name" value="ION_TRANS DOMAIN-CONTAINING PROTEIN"/>
    <property type="match status" value="1"/>
</dbReference>
<feature type="repeat" description="ANK" evidence="12">
    <location>
        <begin position="230"/>
        <end position="262"/>
    </location>
</feature>
<dbReference type="SMR" id="A0A210Q7N4"/>
<protein>
    <submittedName>
        <fullName evidence="15">Transient receptor potential cation channel subfamily A member 1</fullName>
    </submittedName>
</protein>
<dbReference type="AlphaFoldDB" id="A0A210Q7N4"/>
<evidence type="ECO:0000256" key="5">
    <source>
        <dbReference type="ARBA" id="ARBA00022737"/>
    </source>
</evidence>
<accession>A0A210Q7N4</accession>
<feature type="transmembrane region" description="Helical" evidence="13">
    <location>
        <begin position="864"/>
        <end position="886"/>
    </location>
</feature>
<keyword evidence="9 13" id="KW-0472">Membrane</keyword>
<dbReference type="SUPFAM" id="SSF48403">
    <property type="entry name" value="Ankyrin repeat"/>
    <property type="match status" value="2"/>
</dbReference>
<dbReference type="GO" id="GO:1902495">
    <property type="term" value="C:transmembrane transporter complex"/>
    <property type="evidence" value="ECO:0007669"/>
    <property type="project" value="TreeGrafter"/>
</dbReference>
<keyword evidence="7 12" id="KW-0040">ANK repeat</keyword>
<evidence type="ECO:0000256" key="9">
    <source>
        <dbReference type="ARBA" id="ARBA00023136"/>
    </source>
</evidence>
<dbReference type="Proteomes" id="UP000242188">
    <property type="component" value="Unassembled WGS sequence"/>
</dbReference>
<dbReference type="EMBL" id="NEDP02004686">
    <property type="protein sequence ID" value="OWF44756.1"/>
    <property type="molecule type" value="Genomic_DNA"/>
</dbReference>
<organism evidence="15 16">
    <name type="scientific">Mizuhopecten yessoensis</name>
    <name type="common">Japanese scallop</name>
    <name type="synonym">Patinopecten yessoensis</name>
    <dbReference type="NCBI Taxonomy" id="6573"/>
    <lineage>
        <taxon>Eukaryota</taxon>
        <taxon>Metazoa</taxon>
        <taxon>Spiralia</taxon>
        <taxon>Lophotrochozoa</taxon>
        <taxon>Mollusca</taxon>
        <taxon>Bivalvia</taxon>
        <taxon>Autobranchia</taxon>
        <taxon>Pteriomorphia</taxon>
        <taxon>Pectinida</taxon>
        <taxon>Pectinoidea</taxon>
        <taxon>Pectinidae</taxon>
        <taxon>Mizuhopecten</taxon>
    </lineage>
</organism>
<gene>
    <name evidence="15" type="ORF">KP79_PYT08005</name>
</gene>
<feature type="repeat" description="ANK" evidence="12">
    <location>
        <begin position="301"/>
        <end position="333"/>
    </location>
</feature>
<evidence type="ECO:0000313" key="16">
    <source>
        <dbReference type="Proteomes" id="UP000242188"/>
    </source>
</evidence>
<evidence type="ECO:0000259" key="14">
    <source>
        <dbReference type="Pfam" id="PF00520"/>
    </source>
</evidence>
<evidence type="ECO:0000256" key="7">
    <source>
        <dbReference type="ARBA" id="ARBA00023043"/>
    </source>
</evidence>
<evidence type="ECO:0000256" key="6">
    <source>
        <dbReference type="ARBA" id="ARBA00022989"/>
    </source>
</evidence>
<dbReference type="SMART" id="SM00248">
    <property type="entry name" value="ANK"/>
    <property type="match status" value="16"/>
</dbReference>
<dbReference type="PANTHER" id="PTHR47143">
    <property type="entry name" value="TRANSIENT RECEPTOR POTENTIAL CATION CHANNEL PROTEIN PAINLESS"/>
    <property type="match status" value="1"/>
</dbReference>
<dbReference type="STRING" id="6573.A0A210Q7N4"/>
<keyword evidence="2" id="KW-0813">Transport</keyword>
<evidence type="ECO:0000256" key="10">
    <source>
        <dbReference type="ARBA" id="ARBA00023180"/>
    </source>
</evidence>
<dbReference type="PRINTS" id="PR01415">
    <property type="entry name" value="ANKYRIN"/>
</dbReference>
<feature type="repeat" description="ANK" evidence="12">
    <location>
        <begin position="436"/>
        <end position="468"/>
    </location>
</feature>
<keyword evidence="4 13" id="KW-0812">Transmembrane</keyword>
<feature type="repeat" description="ANK" evidence="12">
    <location>
        <begin position="89"/>
        <end position="121"/>
    </location>
</feature>
<keyword evidence="8" id="KW-0406">Ion transport</keyword>
<evidence type="ECO:0000313" key="15">
    <source>
        <dbReference type="EMBL" id="OWF44756.1"/>
    </source>
</evidence>
<keyword evidence="11" id="KW-0407">Ion channel</keyword>
<sequence length="1134" mass="126754">MKVTPTKTPNVETDGQVCLLSASPYRILKFAAKGNLSEVQRLYEVDRKRIFIQDCRGWAALHHAAANGHLNVVDFIVTSGAEINLQNKNGDTALHLAVEGEHADVIGYLLKQSAKTTLLNEVFMAPIHLAVDGGKIKALESLLKFSTADVILKGEGGFTPLHYCASKDRDECAKLLLQYGARPCMTCSHGFYPIHVAAKSAAAKTLEVLIKHVENLGYTREQVLSFTDKANNMPLHAAVNGGDIEAVRVCIAAGAAVDAQQEDKSTPLHFACAQGSVELIKIMQELQPTRFSRALTSNDVLKMTPLHRAALFNHVNVVEYLLKQGAEIDAQDSQDRTPLLIAASKGCWKTVQCLIENNVSLAKTDRENRNFLHLAIKFGGRLNEFGVELLKDVKTLLNEKDDFGCTPLHYASREGHLVAIDDLINLGAHINPKNNDKQSPLHFAARYGRYNTCRRLLDSPQGANIINETDGEGLSALNLGSLNGHTKIIHLLMEKGAYVTRDHDGNSPLHMAASNGYTKTIKILLSVHANLLDATNKYGETALHVASKEGKTSSVDLLLTLGAKMTTNKEKKSFFDTAIEAQDSDVALTIVRHERWREAMSICSGESGGALSCPMYGLIQYLPDVCMVVLDRCLTQSNEDERKSGFYIEYDFSYLQAPIEYVKKMRTDDKEVSPLFSLNAMVKFGRVQCLSHSLCKAFLSMKWRAYGLWFHSTNLVLYLIYLGLLTTLVTTTTLWYPSNDNDQNSTNESSTDYNSHKIEIHMAQNMCVYIVVVFTSLNIFKEIAQMYQQRMKYFTDLGNALEWVLYITTAVFVVPMVTGVTYKFQVEAGAIAIFLAWFNCLLFLQRFDVFGIYVVMFLEILSTLIQALSVFSLLIVAFGFAFFLLMKSEATHAYTSPGMAILRSGMMMLELDYMASFNDPLTDGDKTTLGFGGLTIFFLIMFVILMPILLINLLIGLAVGDIESVQSNATLKRLAMQVELHTDLERRLPKWLLLKVDKVQYRYFPNRCGQGMKSLWSKMTWNKSNGLGSDDSRRHDAYLYTELHKQKQRMKDMGAKLEKQYDLLRLIVQKMDIATEEDNKDEGVACATSLEKIHGASFAAPFIKKTLLRQNAIVSHWKKTSDKVAEKSKNEHDC</sequence>
<dbReference type="OrthoDB" id="1661883at2759"/>
<reference evidence="15 16" key="1">
    <citation type="journal article" date="2017" name="Nat. Ecol. Evol.">
        <title>Scallop genome provides insights into evolution of bilaterian karyotype and development.</title>
        <authorList>
            <person name="Wang S."/>
            <person name="Zhang J."/>
            <person name="Jiao W."/>
            <person name="Li J."/>
            <person name="Xun X."/>
            <person name="Sun Y."/>
            <person name="Guo X."/>
            <person name="Huan P."/>
            <person name="Dong B."/>
            <person name="Zhang L."/>
            <person name="Hu X."/>
            <person name="Sun X."/>
            <person name="Wang J."/>
            <person name="Zhao C."/>
            <person name="Wang Y."/>
            <person name="Wang D."/>
            <person name="Huang X."/>
            <person name="Wang R."/>
            <person name="Lv J."/>
            <person name="Li Y."/>
            <person name="Zhang Z."/>
            <person name="Liu B."/>
            <person name="Lu W."/>
            <person name="Hui Y."/>
            <person name="Liang J."/>
            <person name="Zhou Z."/>
            <person name="Hou R."/>
            <person name="Li X."/>
            <person name="Liu Y."/>
            <person name="Li H."/>
            <person name="Ning X."/>
            <person name="Lin Y."/>
            <person name="Zhao L."/>
            <person name="Xing Q."/>
            <person name="Dou J."/>
            <person name="Li Y."/>
            <person name="Mao J."/>
            <person name="Guo H."/>
            <person name="Dou H."/>
            <person name="Li T."/>
            <person name="Mu C."/>
            <person name="Jiang W."/>
            <person name="Fu Q."/>
            <person name="Fu X."/>
            <person name="Miao Y."/>
            <person name="Liu J."/>
            <person name="Yu Q."/>
            <person name="Li R."/>
            <person name="Liao H."/>
            <person name="Li X."/>
            <person name="Kong Y."/>
            <person name="Jiang Z."/>
            <person name="Chourrout D."/>
            <person name="Li R."/>
            <person name="Bao Z."/>
        </authorList>
    </citation>
    <scope>NUCLEOTIDE SEQUENCE [LARGE SCALE GENOMIC DNA]</scope>
    <source>
        <strain evidence="15 16">PY_sf001</strain>
    </source>
</reference>
<comment type="caution">
    <text evidence="15">The sequence shown here is derived from an EMBL/GenBank/DDBJ whole genome shotgun (WGS) entry which is preliminary data.</text>
</comment>
<dbReference type="InterPro" id="IPR005821">
    <property type="entry name" value="Ion_trans_dom"/>
</dbReference>
<feature type="transmembrane region" description="Helical" evidence="13">
    <location>
        <begin position="715"/>
        <end position="736"/>
    </location>
</feature>
<feature type="transmembrane region" description="Helical" evidence="13">
    <location>
        <begin position="834"/>
        <end position="858"/>
    </location>
</feature>
<feature type="repeat" description="ANK" evidence="12">
    <location>
        <begin position="403"/>
        <end position="435"/>
    </location>
</feature>
<keyword evidence="6 13" id="KW-1133">Transmembrane helix</keyword>
<dbReference type="InterPro" id="IPR002110">
    <property type="entry name" value="Ankyrin_rpt"/>
</dbReference>
<dbReference type="PROSITE" id="PS50088">
    <property type="entry name" value="ANK_REPEAT"/>
    <property type="match status" value="10"/>
</dbReference>
<dbReference type="Gene3D" id="1.25.40.20">
    <property type="entry name" value="Ankyrin repeat-containing domain"/>
    <property type="match status" value="3"/>
</dbReference>
<keyword evidence="16" id="KW-1185">Reference proteome</keyword>
<feature type="repeat" description="ANK" evidence="12">
    <location>
        <begin position="538"/>
        <end position="570"/>
    </location>
</feature>
<dbReference type="PROSITE" id="PS50297">
    <property type="entry name" value="ANK_REP_REGION"/>
    <property type="match status" value="9"/>
</dbReference>
<dbReference type="InterPro" id="IPR036770">
    <property type="entry name" value="Ankyrin_rpt-contain_sf"/>
</dbReference>
<feature type="repeat" description="ANK" evidence="12">
    <location>
        <begin position="472"/>
        <end position="504"/>
    </location>
</feature>
<keyword evidence="10" id="KW-0325">Glycoprotein</keyword>
<dbReference type="Pfam" id="PF12796">
    <property type="entry name" value="Ank_2"/>
    <property type="match status" value="5"/>
</dbReference>
<evidence type="ECO:0000256" key="4">
    <source>
        <dbReference type="ARBA" id="ARBA00022692"/>
    </source>
</evidence>
<keyword evidence="5" id="KW-0677">Repeat</keyword>
<evidence type="ECO:0000256" key="11">
    <source>
        <dbReference type="ARBA" id="ARBA00023303"/>
    </source>
</evidence>
<evidence type="ECO:0000256" key="13">
    <source>
        <dbReference type="SAM" id="Phobius"/>
    </source>
</evidence>
<keyword evidence="3" id="KW-0716">Sensory transduction</keyword>
<feature type="transmembrane region" description="Helical" evidence="13">
    <location>
        <begin position="766"/>
        <end position="783"/>
    </location>
</feature>
<feature type="repeat" description="ANK" evidence="12">
    <location>
        <begin position="56"/>
        <end position="88"/>
    </location>
</feature>
<evidence type="ECO:0000256" key="3">
    <source>
        <dbReference type="ARBA" id="ARBA00022606"/>
    </source>
</evidence>
<keyword evidence="15" id="KW-0675">Receptor</keyword>
<feature type="repeat" description="ANK" evidence="12">
    <location>
        <begin position="156"/>
        <end position="181"/>
    </location>
</feature>
<dbReference type="Pfam" id="PF00520">
    <property type="entry name" value="Ion_trans"/>
    <property type="match status" value="1"/>
</dbReference>
<feature type="domain" description="Ion transport" evidence="14">
    <location>
        <begin position="728"/>
        <end position="968"/>
    </location>
</feature>
<feature type="transmembrane region" description="Helical" evidence="13">
    <location>
        <begin position="803"/>
        <end position="822"/>
    </location>
</feature>
<feature type="repeat" description="ANK" evidence="12">
    <location>
        <begin position="504"/>
        <end position="536"/>
    </location>
</feature>